<feature type="region of interest" description="Disordered" evidence="1">
    <location>
        <begin position="240"/>
        <end position="260"/>
    </location>
</feature>
<evidence type="ECO:0008006" key="4">
    <source>
        <dbReference type="Google" id="ProtNLM"/>
    </source>
</evidence>
<feature type="transmembrane region" description="Helical" evidence="2">
    <location>
        <begin position="21"/>
        <end position="42"/>
    </location>
</feature>
<dbReference type="AlphaFoldDB" id="A0A7S0HIT5"/>
<proteinExistence type="predicted"/>
<sequence>MAMTQITMAREDITDRHVQSAFGYTVGGFSAVGSAVYLSLYLPVIWRWVALAVAIPLLIWTVRAWVEKQNKPPRRVLMMLSSHETGYDADEARAAADTFEDWNIHPVWCSLQGGAAPSMGGMLGVEGDDATVPLARCPAADFVALYLVGGPGAAFDWPKSAPLHARVTEILQQGGTVGTCGTGVMGLSEVIQLLRSENVLYITGAKVTKELKAIDTSTRNVIVGKLAESAKLVATAMAAASPLEAPSARLPPPSDDKKSK</sequence>
<evidence type="ECO:0000256" key="2">
    <source>
        <dbReference type="SAM" id="Phobius"/>
    </source>
</evidence>
<dbReference type="EMBL" id="HBEP01019259">
    <property type="protein sequence ID" value="CAD8489576.1"/>
    <property type="molecule type" value="Transcribed_RNA"/>
</dbReference>
<dbReference type="InterPro" id="IPR029062">
    <property type="entry name" value="Class_I_gatase-like"/>
</dbReference>
<keyword evidence="2" id="KW-0812">Transmembrane</keyword>
<evidence type="ECO:0000256" key="1">
    <source>
        <dbReference type="SAM" id="MobiDB-lite"/>
    </source>
</evidence>
<keyword evidence="2" id="KW-1133">Transmembrane helix</keyword>
<protein>
    <recommendedName>
        <fullName evidence="4">DJ-1/PfpI domain-containing protein</fullName>
    </recommendedName>
</protein>
<dbReference type="SUPFAM" id="SSF52317">
    <property type="entry name" value="Class I glutamine amidotransferase-like"/>
    <property type="match status" value="1"/>
</dbReference>
<feature type="transmembrane region" description="Helical" evidence="2">
    <location>
        <begin position="48"/>
        <end position="66"/>
    </location>
</feature>
<name>A0A7S0HIT5_9EUKA</name>
<evidence type="ECO:0000313" key="3">
    <source>
        <dbReference type="EMBL" id="CAD8489576.1"/>
    </source>
</evidence>
<gene>
    <name evidence="3" type="ORF">PANT1444_LOCUS10779</name>
</gene>
<reference evidence="3" key="1">
    <citation type="submission" date="2021-01" db="EMBL/GenBank/DDBJ databases">
        <authorList>
            <person name="Corre E."/>
            <person name="Pelletier E."/>
            <person name="Niang G."/>
            <person name="Scheremetjew M."/>
            <person name="Finn R."/>
            <person name="Kale V."/>
            <person name="Holt S."/>
            <person name="Cochrane G."/>
            <person name="Meng A."/>
            <person name="Brown T."/>
            <person name="Cohen L."/>
        </authorList>
    </citation>
    <scope>NUCLEOTIDE SEQUENCE</scope>
    <source>
        <strain evidence="3">CCMP1374</strain>
    </source>
</reference>
<keyword evidence="2" id="KW-0472">Membrane</keyword>
<accession>A0A7S0HIT5</accession>
<organism evidence="3">
    <name type="scientific">Phaeocystis antarctica</name>
    <dbReference type="NCBI Taxonomy" id="33657"/>
    <lineage>
        <taxon>Eukaryota</taxon>
        <taxon>Haptista</taxon>
        <taxon>Haptophyta</taxon>
        <taxon>Prymnesiophyceae</taxon>
        <taxon>Phaeocystales</taxon>
        <taxon>Phaeocystaceae</taxon>
        <taxon>Phaeocystis</taxon>
    </lineage>
</organism>
<dbReference type="Gene3D" id="3.40.50.880">
    <property type="match status" value="1"/>
</dbReference>